<dbReference type="SMART" id="SM00020">
    <property type="entry name" value="Tryp_SPc"/>
    <property type="match status" value="1"/>
</dbReference>
<dbReference type="GO" id="GO:0006508">
    <property type="term" value="P:proteolysis"/>
    <property type="evidence" value="ECO:0007669"/>
    <property type="project" value="UniProtKB-KW"/>
</dbReference>
<dbReference type="InterPro" id="IPR036055">
    <property type="entry name" value="LDL_receptor-like_sf"/>
</dbReference>
<dbReference type="SUPFAM" id="SSF50494">
    <property type="entry name" value="Trypsin-like serine proteases"/>
    <property type="match status" value="1"/>
</dbReference>
<evidence type="ECO:0000256" key="6">
    <source>
        <dbReference type="SAM" id="Phobius"/>
    </source>
</evidence>
<dbReference type="PRINTS" id="PR00261">
    <property type="entry name" value="LDLRECEPTOR"/>
</dbReference>
<reference evidence="8" key="1">
    <citation type="submission" date="2020-06" db="EMBL/GenBank/DDBJ databases">
        <title>Draft genome of Bugula neritina, a colonial animal packing powerful symbionts and potential medicines.</title>
        <authorList>
            <person name="Rayko M."/>
        </authorList>
    </citation>
    <scope>NUCLEOTIDE SEQUENCE [LARGE SCALE GENOMIC DNA]</scope>
    <source>
        <strain evidence="8">Kwan_BN1</strain>
    </source>
</reference>
<keyword evidence="1 3" id="KW-1015">Disulfide bond</keyword>
<dbReference type="CDD" id="cd00190">
    <property type="entry name" value="Tryp_SPc"/>
    <property type="match status" value="1"/>
</dbReference>
<gene>
    <name evidence="8" type="ORF">EB796_022010</name>
</gene>
<dbReference type="SUPFAM" id="SSF57424">
    <property type="entry name" value="LDL receptor-like module"/>
    <property type="match status" value="3"/>
</dbReference>
<dbReference type="Pfam" id="PF00057">
    <property type="entry name" value="Ldl_recept_a"/>
    <property type="match status" value="3"/>
</dbReference>
<evidence type="ECO:0000256" key="2">
    <source>
        <dbReference type="ARBA" id="ARBA00024195"/>
    </source>
</evidence>
<evidence type="ECO:0000313" key="9">
    <source>
        <dbReference type="Proteomes" id="UP000593567"/>
    </source>
</evidence>
<dbReference type="SMART" id="SM00192">
    <property type="entry name" value="LDLa"/>
    <property type="match status" value="3"/>
</dbReference>
<dbReference type="PANTHER" id="PTHR24252">
    <property type="entry name" value="ACROSIN-RELATED"/>
    <property type="match status" value="1"/>
</dbReference>
<dbReference type="Pfam" id="PF00089">
    <property type="entry name" value="Trypsin"/>
    <property type="match status" value="1"/>
</dbReference>
<keyword evidence="9" id="KW-1185">Reference proteome</keyword>
<dbReference type="GO" id="GO:0004252">
    <property type="term" value="F:serine-type endopeptidase activity"/>
    <property type="evidence" value="ECO:0007669"/>
    <property type="project" value="InterPro"/>
</dbReference>
<protein>
    <recommendedName>
        <fullName evidence="7">Peptidase S1 domain-containing protein</fullName>
    </recommendedName>
</protein>
<proteinExistence type="inferred from homology"/>
<dbReference type="InterPro" id="IPR002172">
    <property type="entry name" value="LDrepeatLR_classA_rpt"/>
</dbReference>
<evidence type="ECO:0000256" key="5">
    <source>
        <dbReference type="SAM" id="MobiDB-lite"/>
    </source>
</evidence>
<evidence type="ECO:0000256" key="4">
    <source>
        <dbReference type="RuleBase" id="RU363034"/>
    </source>
</evidence>
<evidence type="ECO:0000256" key="3">
    <source>
        <dbReference type="PROSITE-ProRule" id="PRU00124"/>
    </source>
</evidence>
<comment type="caution">
    <text evidence="8">The sequence shown here is derived from an EMBL/GenBank/DDBJ whole genome shotgun (WGS) entry which is preliminary data.</text>
</comment>
<dbReference type="EMBL" id="VXIV02003216">
    <property type="protein sequence ID" value="KAF6019647.1"/>
    <property type="molecule type" value="Genomic_DNA"/>
</dbReference>
<dbReference type="PROSITE" id="PS01209">
    <property type="entry name" value="LDLRA_1"/>
    <property type="match status" value="2"/>
</dbReference>
<dbReference type="PROSITE" id="PS50068">
    <property type="entry name" value="LDLRA_2"/>
    <property type="match status" value="3"/>
</dbReference>
<dbReference type="Gene3D" id="2.40.10.10">
    <property type="entry name" value="Trypsin-like serine proteases"/>
    <property type="match status" value="1"/>
</dbReference>
<dbReference type="InterPro" id="IPR023415">
    <property type="entry name" value="LDLR_class-A_CS"/>
</dbReference>
<dbReference type="InterPro" id="IPR043504">
    <property type="entry name" value="Peptidase_S1_PA_chymotrypsin"/>
</dbReference>
<dbReference type="Proteomes" id="UP000593567">
    <property type="component" value="Unassembled WGS sequence"/>
</dbReference>
<organism evidence="8 9">
    <name type="scientific">Bugula neritina</name>
    <name type="common">Brown bryozoan</name>
    <name type="synonym">Sertularia neritina</name>
    <dbReference type="NCBI Taxonomy" id="10212"/>
    <lineage>
        <taxon>Eukaryota</taxon>
        <taxon>Metazoa</taxon>
        <taxon>Spiralia</taxon>
        <taxon>Lophotrochozoa</taxon>
        <taxon>Bryozoa</taxon>
        <taxon>Gymnolaemata</taxon>
        <taxon>Cheilostomatida</taxon>
        <taxon>Flustrina</taxon>
        <taxon>Buguloidea</taxon>
        <taxon>Bugulidae</taxon>
        <taxon>Bugula</taxon>
    </lineage>
</organism>
<dbReference type="InterPro" id="IPR009003">
    <property type="entry name" value="Peptidase_S1_PA"/>
</dbReference>
<keyword evidence="4" id="KW-0720">Serine protease</keyword>
<feature type="disulfide bond" evidence="3">
    <location>
        <begin position="203"/>
        <end position="221"/>
    </location>
</feature>
<sequence length="578" mass="63889">MSHLYIQLYDVDSDSSVNSQELEMTSLQDGGPRESQPSTQMHEMNARTVTSRGRRASRRTTRHHGWCSKRIILAMAILIPIGLAAILLIVLLSTGVINTSTIVGTEPTSTDAFVTCKPNETRCDNGFECLRNQYVCDGNEDCSDNSDERGCENGCQLSPRHFYFCKNGDCVKKAWRCDRELDCVDGDDEFDCEHCNSTTEFTCNNYDCVPIQSRCNGVYDCDDRSDEYSCFHQSSDTTKYFYNSSYIDLCHTPDVAVSANRICALLGYRSDGAQSSPIPRDDSTKPAVSLSLWSETSKANGTFIVQPDFSCRAAVNLKCQSCGISTKQIWAAYLLGGVGGFPITDWPWHVKLTIGSTHICGGSILSDKWILTAGHCVASITNPSDIKVVYGTNRFDGSGGTTRIARRIVIHPQYKPTLYRGSAFTTYSYDFAMIQVDSIQYSARAQPACLPTQDDLISDDTNCYITGFGSIVANSQQPHYPKYLQEGKTRVVSDKVCNIQYKTTYRLDVPEEWLCAGYVTAGIDSCVGDSGGPLVCLMNKRWVLQGVVSWGSSCKQSIPSIYAKVSVATPWINEYTAT</sequence>
<feature type="region of interest" description="Disordered" evidence="5">
    <location>
        <begin position="19"/>
        <end position="55"/>
    </location>
</feature>
<dbReference type="Gene3D" id="4.10.400.10">
    <property type="entry name" value="Low-density Lipoprotein Receptor"/>
    <property type="match status" value="3"/>
</dbReference>
<dbReference type="OrthoDB" id="546450at2759"/>
<feature type="domain" description="Peptidase S1" evidence="7">
    <location>
        <begin position="334"/>
        <end position="577"/>
    </location>
</feature>
<dbReference type="InterPro" id="IPR033116">
    <property type="entry name" value="TRYPSIN_SER"/>
</dbReference>
<dbReference type="PROSITE" id="PS00134">
    <property type="entry name" value="TRYPSIN_HIS"/>
    <property type="match status" value="1"/>
</dbReference>
<dbReference type="PROSITE" id="PS00135">
    <property type="entry name" value="TRYPSIN_SER"/>
    <property type="match status" value="1"/>
</dbReference>
<feature type="disulfide bond" evidence="3">
    <location>
        <begin position="177"/>
        <end position="192"/>
    </location>
</feature>
<comment type="caution">
    <text evidence="3">Lacks conserved residue(s) required for the propagation of feature annotation.</text>
</comment>
<dbReference type="CDD" id="cd00112">
    <property type="entry name" value="LDLa"/>
    <property type="match status" value="3"/>
</dbReference>
<keyword evidence="4" id="KW-0645">Protease</keyword>
<feature type="disulfide bond" evidence="3">
    <location>
        <begin position="136"/>
        <end position="151"/>
    </location>
</feature>
<evidence type="ECO:0000256" key="1">
    <source>
        <dbReference type="ARBA" id="ARBA00023157"/>
    </source>
</evidence>
<dbReference type="PROSITE" id="PS50240">
    <property type="entry name" value="TRYPSIN_DOM"/>
    <property type="match status" value="1"/>
</dbReference>
<dbReference type="InterPro" id="IPR001254">
    <property type="entry name" value="Trypsin_dom"/>
</dbReference>
<keyword evidence="6" id="KW-0812">Transmembrane</keyword>
<feature type="transmembrane region" description="Helical" evidence="6">
    <location>
        <begin position="71"/>
        <end position="92"/>
    </location>
</feature>
<feature type="disulfide bond" evidence="3">
    <location>
        <begin position="165"/>
        <end position="183"/>
    </location>
</feature>
<evidence type="ECO:0000313" key="8">
    <source>
        <dbReference type="EMBL" id="KAF6019647.1"/>
    </source>
</evidence>
<accession>A0A7J7J1D8</accession>
<keyword evidence="6" id="KW-0472">Membrane</keyword>
<dbReference type="FunFam" id="2.40.10.10:FF:000002">
    <property type="entry name" value="Transmembrane protease serine"/>
    <property type="match status" value="1"/>
</dbReference>
<keyword evidence="4" id="KW-0378">Hydrolase</keyword>
<keyword evidence="6" id="KW-1133">Transmembrane helix</keyword>
<name>A0A7J7J1D8_BUGNE</name>
<feature type="disulfide bond" evidence="3">
    <location>
        <begin position="215"/>
        <end position="230"/>
    </location>
</feature>
<feature type="compositionally biased region" description="Polar residues" evidence="5">
    <location>
        <begin position="19"/>
        <end position="28"/>
    </location>
</feature>
<evidence type="ECO:0000259" key="7">
    <source>
        <dbReference type="PROSITE" id="PS50240"/>
    </source>
</evidence>
<dbReference type="PANTHER" id="PTHR24252:SF11">
    <property type="entry name" value="ATRIAL NATRIURETIC PEPTIDE-CONVERTING ENZYME ISOFORM X1"/>
    <property type="match status" value="1"/>
</dbReference>
<dbReference type="AlphaFoldDB" id="A0A7J7J1D8"/>
<comment type="similarity">
    <text evidence="2">Belongs to the peptidase S1 family. CLIP subfamily.</text>
</comment>
<dbReference type="InterPro" id="IPR018114">
    <property type="entry name" value="TRYPSIN_HIS"/>
</dbReference>